<dbReference type="AlphaFoldDB" id="A0A9P3CE96"/>
<protein>
    <recommendedName>
        <fullName evidence="4">Secreted protein</fullName>
    </recommendedName>
</protein>
<evidence type="ECO:0008006" key="4">
    <source>
        <dbReference type="Google" id="ProtNLM"/>
    </source>
</evidence>
<dbReference type="Proteomes" id="UP000825890">
    <property type="component" value="Unassembled WGS sequence"/>
</dbReference>
<evidence type="ECO:0000313" key="3">
    <source>
        <dbReference type="Proteomes" id="UP000825890"/>
    </source>
</evidence>
<keyword evidence="3" id="KW-1185">Reference proteome</keyword>
<sequence>MHFRAYLVITCLALCTGAAVLDAQIVHVKNGVSGKLNDRAGSGVADDSLGMYEKHAATGAFLARSEDALQRLDEVDIEMKKPDPKQTDANVPGLCCGWGRAINCGRQFLYAFADCATAAETKGKAIITVCSADIAAFGGNWNTCKWCICQCHKTSRPCGN</sequence>
<dbReference type="EMBL" id="BOLY01000003">
    <property type="protein sequence ID" value="GIZ41171.1"/>
    <property type="molecule type" value="Genomic_DNA"/>
</dbReference>
<evidence type="ECO:0000256" key="1">
    <source>
        <dbReference type="SAM" id="SignalP"/>
    </source>
</evidence>
<accession>A0A9P3CE96</accession>
<reference evidence="2 3" key="1">
    <citation type="submission" date="2021-01" db="EMBL/GenBank/DDBJ databases">
        <title>Cercospora kikuchii MAFF 305040 whole genome shotgun sequence.</title>
        <authorList>
            <person name="Kashiwa T."/>
            <person name="Suzuki T."/>
        </authorList>
    </citation>
    <scope>NUCLEOTIDE SEQUENCE [LARGE SCALE GENOMIC DNA]</scope>
    <source>
        <strain evidence="2 3">MAFF 305040</strain>
    </source>
</reference>
<feature type="signal peptide" evidence="1">
    <location>
        <begin position="1"/>
        <end position="23"/>
    </location>
</feature>
<name>A0A9P3CE96_9PEZI</name>
<gene>
    <name evidence="2" type="ORF">CKM354_000448600</name>
</gene>
<proteinExistence type="predicted"/>
<organism evidence="2 3">
    <name type="scientific">Cercospora kikuchii</name>
    <dbReference type="NCBI Taxonomy" id="84275"/>
    <lineage>
        <taxon>Eukaryota</taxon>
        <taxon>Fungi</taxon>
        <taxon>Dikarya</taxon>
        <taxon>Ascomycota</taxon>
        <taxon>Pezizomycotina</taxon>
        <taxon>Dothideomycetes</taxon>
        <taxon>Dothideomycetidae</taxon>
        <taxon>Mycosphaerellales</taxon>
        <taxon>Mycosphaerellaceae</taxon>
        <taxon>Cercospora</taxon>
    </lineage>
</organism>
<dbReference type="GeneID" id="68290061"/>
<dbReference type="RefSeq" id="XP_044655658.1">
    <property type="nucleotide sequence ID" value="XM_044799723.1"/>
</dbReference>
<feature type="chain" id="PRO_5040184705" description="Secreted protein" evidence="1">
    <location>
        <begin position="24"/>
        <end position="160"/>
    </location>
</feature>
<comment type="caution">
    <text evidence="2">The sequence shown here is derived from an EMBL/GenBank/DDBJ whole genome shotgun (WGS) entry which is preliminary data.</text>
</comment>
<keyword evidence="1" id="KW-0732">Signal</keyword>
<evidence type="ECO:0000313" key="2">
    <source>
        <dbReference type="EMBL" id="GIZ41171.1"/>
    </source>
</evidence>